<reference evidence="7 8" key="1">
    <citation type="submission" date="2018-05" db="EMBL/GenBank/DDBJ databases">
        <title>Novel Campyloabacter and Helicobacter Species and Strains.</title>
        <authorList>
            <person name="Mannion A.J."/>
            <person name="Shen Z."/>
            <person name="Fox J.G."/>
        </authorList>
    </citation>
    <scope>NUCLEOTIDE SEQUENCE [LARGE SCALE GENOMIC DNA]</scope>
    <source>
        <strain evidence="8">MIT17-664</strain>
    </source>
</reference>
<organism evidence="7 8">
    <name type="scientific">Campylobacter estrildidarum</name>
    <dbReference type="NCBI Taxonomy" id="2510189"/>
    <lineage>
        <taxon>Bacteria</taxon>
        <taxon>Pseudomonadati</taxon>
        <taxon>Campylobacterota</taxon>
        <taxon>Epsilonproteobacteria</taxon>
        <taxon>Campylobacterales</taxon>
        <taxon>Campylobacteraceae</taxon>
        <taxon>Campylobacter</taxon>
    </lineage>
</organism>
<feature type="domain" description="4Fe-4S ferredoxin-type" evidence="6">
    <location>
        <begin position="123"/>
        <end position="152"/>
    </location>
</feature>
<evidence type="ECO:0000256" key="4">
    <source>
        <dbReference type="ARBA" id="ARBA00023014"/>
    </source>
</evidence>
<dbReference type="PANTHER" id="PTHR43177">
    <property type="entry name" value="PROTEIN NRFC"/>
    <property type="match status" value="1"/>
</dbReference>
<keyword evidence="3" id="KW-0408">Iron</keyword>
<evidence type="ECO:0000256" key="1">
    <source>
        <dbReference type="ARBA" id="ARBA00022485"/>
    </source>
</evidence>
<evidence type="ECO:0000259" key="6">
    <source>
        <dbReference type="PROSITE" id="PS51379"/>
    </source>
</evidence>
<dbReference type="InterPro" id="IPR054822">
    <property type="entry name" value="DsrO-like"/>
</dbReference>
<dbReference type="Pfam" id="PF13247">
    <property type="entry name" value="Fer4_11"/>
    <property type="match status" value="1"/>
</dbReference>
<accession>A0A4U7BIM4</accession>
<dbReference type="PROSITE" id="PS00198">
    <property type="entry name" value="4FE4S_FER_1"/>
    <property type="match status" value="1"/>
</dbReference>
<dbReference type="InterPro" id="IPR017900">
    <property type="entry name" value="4Fe4S_Fe_S_CS"/>
</dbReference>
<evidence type="ECO:0000256" key="5">
    <source>
        <dbReference type="SAM" id="SignalP"/>
    </source>
</evidence>
<dbReference type="Gene3D" id="3.30.70.20">
    <property type="match status" value="2"/>
</dbReference>
<feature type="signal peptide" evidence="5">
    <location>
        <begin position="1"/>
        <end position="23"/>
    </location>
</feature>
<feature type="chain" id="PRO_5020783592" evidence="5">
    <location>
        <begin position="24"/>
        <end position="254"/>
    </location>
</feature>
<comment type="caution">
    <text evidence="7">The sequence shown here is derived from an EMBL/GenBank/DDBJ whole genome shotgun (WGS) entry which is preliminary data.</text>
</comment>
<dbReference type="SUPFAM" id="SSF54862">
    <property type="entry name" value="4Fe-4S ferredoxins"/>
    <property type="match status" value="1"/>
</dbReference>
<feature type="domain" description="4Fe-4S ferredoxin-type" evidence="6">
    <location>
        <begin position="46"/>
        <end position="75"/>
    </location>
</feature>
<evidence type="ECO:0000313" key="8">
    <source>
        <dbReference type="Proteomes" id="UP000308838"/>
    </source>
</evidence>
<proteinExistence type="predicted"/>
<keyword evidence="1" id="KW-0004">4Fe-4S</keyword>
<keyword evidence="8" id="KW-1185">Reference proteome</keyword>
<dbReference type="PANTHER" id="PTHR43177:SF9">
    <property type="entry name" value="PROTEIN NRFC"/>
    <property type="match status" value="1"/>
</dbReference>
<dbReference type="GO" id="GO:0046872">
    <property type="term" value="F:metal ion binding"/>
    <property type="evidence" value="ECO:0007669"/>
    <property type="project" value="UniProtKB-KW"/>
</dbReference>
<name>A0A4U7BIM4_9BACT</name>
<dbReference type="EMBL" id="NXLZ01000011">
    <property type="protein sequence ID" value="TKX30005.1"/>
    <property type="molecule type" value="Genomic_DNA"/>
</dbReference>
<dbReference type="PROSITE" id="PS51379">
    <property type="entry name" value="4FE4S_FER_2"/>
    <property type="match status" value="2"/>
</dbReference>
<dbReference type="CDD" id="cd10551">
    <property type="entry name" value="PsrB"/>
    <property type="match status" value="1"/>
</dbReference>
<gene>
    <name evidence="7" type="ORF">CQA69_06680</name>
</gene>
<dbReference type="InterPro" id="IPR017896">
    <property type="entry name" value="4Fe4S_Fe-S-bd"/>
</dbReference>
<dbReference type="RefSeq" id="WP_137621007.1">
    <property type="nucleotide sequence ID" value="NZ_NXLZ01000011.1"/>
</dbReference>
<keyword evidence="2" id="KW-0479">Metal-binding</keyword>
<sequence length="254" mass="27964">MNKRRFFLKQGVTTLALFSSAKAFSLKNPSRNTKNPGALGQKNKRFAMVIDLRKCVGCHACTASCKVENQVPKDQFRTNVAEFEIGVFPDVRKAFLPQLCNHCENPPCVSVCPTGATFKRLDGIVVVDNETCWGCGYCVNACPYDKRFINSQTKVVDKCTFCAHRLDAGLLPACVETCVGGARIIGDLNDKNSSISKFLTQFPSSVLKQKSGTKPQVFYIGLNGELSDNVVSMDDLDDTLKSKNEKLTWQSKGV</sequence>
<evidence type="ECO:0000313" key="7">
    <source>
        <dbReference type="EMBL" id="TKX30005.1"/>
    </source>
</evidence>
<keyword evidence="5" id="KW-0732">Signal</keyword>
<dbReference type="NCBIfam" id="NF045797">
    <property type="entry name" value="DsrO"/>
    <property type="match status" value="1"/>
</dbReference>
<dbReference type="AlphaFoldDB" id="A0A4U7BIM4"/>
<keyword evidence="4" id="KW-0411">Iron-sulfur</keyword>
<dbReference type="Proteomes" id="UP000308838">
    <property type="component" value="Unassembled WGS sequence"/>
</dbReference>
<evidence type="ECO:0000256" key="3">
    <source>
        <dbReference type="ARBA" id="ARBA00023004"/>
    </source>
</evidence>
<dbReference type="GO" id="GO:0051539">
    <property type="term" value="F:4 iron, 4 sulfur cluster binding"/>
    <property type="evidence" value="ECO:0007669"/>
    <property type="project" value="UniProtKB-KW"/>
</dbReference>
<dbReference type="OrthoDB" id="9789030at2"/>
<protein>
    <submittedName>
        <fullName evidence="7">4Fe-4S ferredoxin</fullName>
    </submittedName>
</protein>
<dbReference type="InterPro" id="IPR050954">
    <property type="entry name" value="ET_IronSulfur_Cluster-Binding"/>
</dbReference>
<evidence type="ECO:0000256" key="2">
    <source>
        <dbReference type="ARBA" id="ARBA00022723"/>
    </source>
</evidence>